<dbReference type="Proteomes" id="UP001433508">
    <property type="component" value="Unassembled WGS sequence"/>
</dbReference>
<reference evidence="2" key="1">
    <citation type="journal article" date="2024" name="Front. Bioeng. Biotechnol.">
        <title>Genome-scale model development and genomic sequencing of the oleaginous clade Lipomyces.</title>
        <authorList>
            <person name="Czajka J.J."/>
            <person name="Han Y."/>
            <person name="Kim J."/>
            <person name="Mondo S.J."/>
            <person name="Hofstad B.A."/>
            <person name="Robles A."/>
            <person name="Haridas S."/>
            <person name="Riley R."/>
            <person name="LaButti K."/>
            <person name="Pangilinan J."/>
            <person name="Andreopoulos W."/>
            <person name="Lipzen A."/>
            <person name="Yan J."/>
            <person name="Wang M."/>
            <person name="Ng V."/>
            <person name="Grigoriev I.V."/>
            <person name="Spatafora J.W."/>
            <person name="Magnuson J.K."/>
            <person name="Baker S.E."/>
            <person name="Pomraning K.R."/>
        </authorList>
    </citation>
    <scope>NUCLEOTIDE SEQUENCE [LARGE SCALE GENOMIC DNA]</scope>
    <source>
        <strain evidence="2">CBS 7786</strain>
    </source>
</reference>
<protein>
    <submittedName>
        <fullName evidence="1">Uncharacterized protein</fullName>
    </submittedName>
</protein>
<keyword evidence="2" id="KW-1185">Reference proteome</keyword>
<sequence>MALVAPVSDSIMAAPAPAPAHATPSSSSFLVDFNSPGPTTSSLNLDSLPTFTSNPAASSMAHQLTGTTPVSLVAFTNPFASTSMSTSAPAPVPASASVPRRQQPVSAEAVGPATPDVASAFAPTFASYSPGLMATDMSLFDSASAVNPSVATSAAAAAAANMHTRHMSIALPLHLQHHSTVPTNIGSPALLPTDLTHSANVMAGRRMSLPNNLSAGPASTHIDPQTLIASSSSSSSSAYTHLPFVSEVADELDANIGLTPSNTSLTQDSPSPASVPLSEPSQHYVMQMRAINSNGAAGQTAFSLDARRMSMPILSMSNSINPDGTVPLHARRKNSVATAGSDRSASHSPRTSVGSMASTYSHRHSSAGDDVMPQSSSSHHHHQQQQQHQHGAAFNPGLAPVALNSYGLMFHDQSQVMQHPPPTESESEDDPLPCEIARIPKAILFNGSRPVPGQLGSTVPVPASNTRNGSTGSQNGTAVAALMTTFNSKVSSGTQKKHKCPICHKRFTRPSSLQTHMYSHTGEKPFTCDFRGCGRKFSVVSNLRRHKKIHSSRSH</sequence>
<comment type="caution">
    <text evidence="1">The sequence shown here is derived from an EMBL/GenBank/DDBJ whole genome shotgun (WGS) entry which is preliminary data.</text>
</comment>
<name>A0ACC3TAN4_LIPKO</name>
<organism evidence="1 2">
    <name type="scientific">Lipomyces kononenkoae</name>
    <name type="common">Yeast</name>
    <dbReference type="NCBI Taxonomy" id="34357"/>
    <lineage>
        <taxon>Eukaryota</taxon>
        <taxon>Fungi</taxon>
        <taxon>Dikarya</taxon>
        <taxon>Ascomycota</taxon>
        <taxon>Saccharomycotina</taxon>
        <taxon>Lipomycetes</taxon>
        <taxon>Lipomycetales</taxon>
        <taxon>Lipomycetaceae</taxon>
        <taxon>Lipomyces</taxon>
    </lineage>
</organism>
<evidence type="ECO:0000313" key="2">
    <source>
        <dbReference type="Proteomes" id="UP001433508"/>
    </source>
</evidence>
<accession>A0ACC3TAN4</accession>
<dbReference type="EMBL" id="MU971338">
    <property type="protein sequence ID" value="KAK9240620.1"/>
    <property type="molecule type" value="Genomic_DNA"/>
</dbReference>
<evidence type="ECO:0000313" key="1">
    <source>
        <dbReference type="EMBL" id="KAK9240620.1"/>
    </source>
</evidence>
<proteinExistence type="predicted"/>
<gene>
    <name evidence="1" type="ORF">V1525DRAFT_394436</name>
</gene>